<keyword evidence="2" id="KW-1185">Reference proteome</keyword>
<comment type="caution">
    <text evidence="1">The sequence shown here is derived from an EMBL/GenBank/DDBJ whole genome shotgun (WGS) entry which is preliminary data.</text>
</comment>
<evidence type="ECO:0000313" key="2">
    <source>
        <dbReference type="Proteomes" id="UP001321473"/>
    </source>
</evidence>
<feature type="non-terminal residue" evidence="1">
    <location>
        <position position="74"/>
    </location>
</feature>
<organism evidence="1 2">
    <name type="scientific">Amblyomma americanum</name>
    <name type="common">Lone star tick</name>
    <dbReference type="NCBI Taxonomy" id="6943"/>
    <lineage>
        <taxon>Eukaryota</taxon>
        <taxon>Metazoa</taxon>
        <taxon>Ecdysozoa</taxon>
        <taxon>Arthropoda</taxon>
        <taxon>Chelicerata</taxon>
        <taxon>Arachnida</taxon>
        <taxon>Acari</taxon>
        <taxon>Parasitiformes</taxon>
        <taxon>Ixodida</taxon>
        <taxon>Ixodoidea</taxon>
        <taxon>Ixodidae</taxon>
        <taxon>Amblyomminae</taxon>
        <taxon>Amblyomma</taxon>
    </lineage>
</organism>
<proteinExistence type="predicted"/>
<sequence length="74" mass="8716">MSTRTPHKRYCETLLMFRPRPHAGCEQVSHPRLRDKALSCWGRRTSVSLRTVKIRGFNFAKLYFGVKDYDSAKR</sequence>
<name>A0AAQ4F7R9_AMBAM</name>
<evidence type="ECO:0000313" key="1">
    <source>
        <dbReference type="EMBL" id="KAK8782712.1"/>
    </source>
</evidence>
<protein>
    <submittedName>
        <fullName evidence="1">Uncharacterized protein</fullName>
    </submittedName>
</protein>
<dbReference type="EMBL" id="JARKHS020006372">
    <property type="protein sequence ID" value="KAK8782712.1"/>
    <property type="molecule type" value="Genomic_DNA"/>
</dbReference>
<accession>A0AAQ4F7R9</accession>
<reference evidence="1 2" key="1">
    <citation type="journal article" date="2023" name="Arcadia Sci">
        <title>De novo assembly of a long-read Amblyomma americanum tick genome.</title>
        <authorList>
            <person name="Chou S."/>
            <person name="Poskanzer K.E."/>
            <person name="Rollins M."/>
            <person name="Thuy-Boun P.S."/>
        </authorList>
    </citation>
    <scope>NUCLEOTIDE SEQUENCE [LARGE SCALE GENOMIC DNA]</scope>
    <source>
        <strain evidence="1">F_SG_1</strain>
        <tissue evidence="1">Salivary glands</tissue>
    </source>
</reference>
<gene>
    <name evidence="1" type="ORF">V5799_015946</name>
</gene>
<dbReference type="AlphaFoldDB" id="A0AAQ4F7R9"/>
<dbReference type="Proteomes" id="UP001321473">
    <property type="component" value="Unassembled WGS sequence"/>
</dbReference>